<organism evidence="3 4">
    <name type="scientific">Hesseltinella vesiculosa</name>
    <dbReference type="NCBI Taxonomy" id="101127"/>
    <lineage>
        <taxon>Eukaryota</taxon>
        <taxon>Fungi</taxon>
        <taxon>Fungi incertae sedis</taxon>
        <taxon>Mucoromycota</taxon>
        <taxon>Mucoromycotina</taxon>
        <taxon>Mucoromycetes</taxon>
        <taxon>Mucorales</taxon>
        <taxon>Cunninghamellaceae</taxon>
        <taxon>Hesseltinella</taxon>
    </lineage>
</organism>
<reference evidence="3 4" key="1">
    <citation type="submission" date="2016-07" db="EMBL/GenBank/DDBJ databases">
        <title>Pervasive Adenine N6-methylation of Active Genes in Fungi.</title>
        <authorList>
            <consortium name="DOE Joint Genome Institute"/>
            <person name="Mondo S.J."/>
            <person name="Dannebaum R.O."/>
            <person name="Kuo R.C."/>
            <person name="Labutti K."/>
            <person name="Haridas S."/>
            <person name="Kuo A."/>
            <person name="Salamov A."/>
            <person name="Ahrendt S.R."/>
            <person name="Lipzen A."/>
            <person name="Sullivan W."/>
            <person name="Andreopoulos W.B."/>
            <person name="Clum A."/>
            <person name="Lindquist E."/>
            <person name="Daum C."/>
            <person name="Ramamoorthy G.K."/>
            <person name="Gryganskyi A."/>
            <person name="Culley D."/>
            <person name="Magnuson J.K."/>
            <person name="James T.Y."/>
            <person name="O'Malley M.A."/>
            <person name="Stajich J.E."/>
            <person name="Spatafora J.W."/>
            <person name="Visel A."/>
            <person name="Grigoriev I.V."/>
        </authorList>
    </citation>
    <scope>NUCLEOTIDE SEQUENCE [LARGE SCALE GENOMIC DNA]</scope>
    <source>
        <strain evidence="3 4">NRRL 3301</strain>
    </source>
</reference>
<evidence type="ECO:0000313" key="3">
    <source>
        <dbReference type="EMBL" id="ORX43533.1"/>
    </source>
</evidence>
<proteinExistence type="predicted"/>
<feature type="domain" description="C2H2-type" evidence="2">
    <location>
        <begin position="1"/>
        <end position="29"/>
    </location>
</feature>
<evidence type="ECO:0000256" key="1">
    <source>
        <dbReference type="PROSITE-ProRule" id="PRU00042"/>
    </source>
</evidence>
<dbReference type="OrthoDB" id="2284663at2759"/>
<dbReference type="Proteomes" id="UP000242146">
    <property type="component" value="Unassembled WGS sequence"/>
</dbReference>
<dbReference type="EMBL" id="MCGT01000054">
    <property type="protein sequence ID" value="ORX43533.1"/>
    <property type="molecule type" value="Genomic_DNA"/>
</dbReference>
<comment type="caution">
    <text evidence="3">The sequence shown here is derived from an EMBL/GenBank/DDBJ whole genome shotgun (WGS) entry which is preliminary data.</text>
</comment>
<evidence type="ECO:0000259" key="2">
    <source>
        <dbReference type="PROSITE" id="PS50157"/>
    </source>
</evidence>
<dbReference type="PROSITE" id="PS00028">
    <property type="entry name" value="ZINC_FINGER_C2H2_1"/>
    <property type="match status" value="2"/>
</dbReference>
<accession>A0A1X2G376</accession>
<dbReference type="PROSITE" id="PS50157">
    <property type="entry name" value="ZINC_FINGER_C2H2_2"/>
    <property type="match status" value="1"/>
</dbReference>
<sequence length="86" mass="9978">HMCHKCQKILSESSKLKAHYLKVHNIFLPSRPEGRRVRLDTDKYTYISQQNDAHHPSIEPHYACLSCLAHYPAMTDLSAHIEDTHL</sequence>
<evidence type="ECO:0000313" key="4">
    <source>
        <dbReference type="Proteomes" id="UP000242146"/>
    </source>
</evidence>
<dbReference type="InterPro" id="IPR013087">
    <property type="entry name" value="Znf_C2H2_type"/>
</dbReference>
<protein>
    <recommendedName>
        <fullName evidence="2">C2H2-type domain-containing protein</fullName>
    </recommendedName>
</protein>
<keyword evidence="1" id="KW-0862">Zinc</keyword>
<gene>
    <name evidence="3" type="ORF">DM01DRAFT_1269340</name>
</gene>
<dbReference type="SMART" id="SM00355">
    <property type="entry name" value="ZnF_C2H2"/>
    <property type="match status" value="2"/>
</dbReference>
<dbReference type="GO" id="GO:0008270">
    <property type="term" value="F:zinc ion binding"/>
    <property type="evidence" value="ECO:0007669"/>
    <property type="project" value="UniProtKB-KW"/>
</dbReference>
<keyword evidence="1" id="KW-0863">Zinc-finger</keyword>
<name>A0A1X2G376_9FUNG</name>
<keyword evidence="1" id="KW-0479">Metal-binding</keyword>
<feature type="non-terminal residue" evidence="3">
    <location>
        <position position="1"/>
    </location>
</feature>
<feature type="non-terminal residue" evidence="3">
    <location>
        <position position="86"/>
    </location>
</feature>
<dbReference type="AlphaFoldDB" id="A0A1X2G376"/>
<keyword evidence="4" id="KW-1185">Reference proteome</keyword>